<organism evidence="2 3">
    <name type="scientific">Aquisphaera giovannonii</name>
    <dbReference type="NCBI Taxonomy" id="406548"/>
    <lineage>
        <taxon>Bacteria</taxon>
        <taxon>Pseudomonadati</taxon>
        <taxon>Planctomycetota</taxon>
        <taxon>Planctomycetia</taxon>
        <taxon>Isosphaerales</taxon>
        <taxon>Isosphaeraceae</taxon>
        <taxon>Aquisphaera</taxon>
    </lineage>
</organism>
<proteinExistence type="predicted"/>
<feature type="region of interest" description="Disordered" evidence="1">
    <location>
        <begin position="196"/>
        <end position="348"/>
    </location>
</feature>
<dbReference type="KEGG" id="agv:OJF2_48690"/>
<dbReference type="Proteomes" id="UP000324233">
    <property type="component" value="Chromosome"/>
</dbReference>
<keyword evidence="3" id="KW-1185">Reference proteome</keyword>
<dbReference type="EMBL" id="CP042997">
    <property type="protein sequence ID" value="QEH36308.1"/>
    <property type="molecule type" value="Genomic_DNA"/>
</dbReference>
<dbReference type="AlphaFoldDB" id="A0A5B9W6X1"/>
<gene>
    <name evidence="2" type="ORF">OJF2_48690</name>
</gene>
<feature type="compositionally biased region" description="Low complexity" evidence="1">
    <location>
        <begin position="211"/>
        <end position="228"/>
    </location>
</feature>
<protein>
    <recommendedName>
        <fullName evidence="4">LPS-assembly protein LptD</fullName>
    </recommendedName>
</protein>
<evidence type="ECO:0000313" key="3">
    <source>
        <dbReference type="Proteomes" id="UP000324233"/>
    </source>
</evidence>
<name>A0A5B9W6X1_9BACT</name>
<evidence type="ECO:0000313" key="2">
    <source>
        <dbReference type="EMBL" id="QEH36308.1"/>
    </source>
</evidence>
<accession>A0A5B9W6X1</accession>
<sequence>MREHDQPRSHAPRRAWPGLIVGVLASLSLLGPIAPARGQQGQDATLVDARAGAAQDADRAAAASRYSADPFDLAAHRIVAWETSGEHWVVLSDDAAVLQGTDGVRSRAAVVRIVEVTIGGEKGHQIDIYAEGDVRITGQDRAPAPSFRTSVRTAREVRLNPYRPAGLQVVKGPPRGLAILDRCGFAGGVQSRPAAAATPASVAPRQDRQVQRAAAQADPPQSASRAVPAPEPLPPPAAEVVETQATGAAPGSGTRPSAAPDPAAEPDAAMAEPAQPPPASEPDVDLPPIEGSQEFEVPDLNKPDGRVPQVQPLPGPSGDEPAPSIRGESSPRNPRAAAPPTAPILPGTERVITIVPRSNRPLLDHREVTPDGTEVVTVRGGVNIVGRTPKHGIIDAEADNLVIWRHPDPKKKGEQRIGPNGEVIENANDPLEVYLQGNVVIRMDEQKVAGKGDQRTFRAEEAFYNFLTDRLVVNKGEADVFAQGLIAPLKIKAPRIDQFHKIVRRPDGTLVEDTNPEIRAERTVMTGSRFPNPSYQLNNRTVDLTRTSQPLTDPNSGRRLTDPNDPNAPEDLVWQYDARQNVFWMGWVPIFYWPRLKGTADDLETPLRNFGFRSNNYFGQQVLTDWNGFKVFGLQRPQWIDNWNLDLDYLSARTKDFPALGSELGWFGNDLINDLTDPYHRIKAPGEHITKDYFGYLDIWGLKDSGNDVLGSGPAVVTNGPPGAGQRGYQRDDVPPFQDFRGRFNARHMQHFLPDDDEHHFEDLRLQLEIAYVSDRHFLEEYYKRLSEVGLDQETLGYMQYQKNNTAWSLWGEANLQDFYTDTQWLPRLDYYRLGDSLLDHWFNYSQHSGADYANTHTDVMVNNPNLFAFMPYDPISNTSGPFSAFRAYTNHEIDMPLNIYDVVRVMPYLQGQAVGWSDQIGGGPFNQQDTGALGRIWGAAGVHTEMSAWKVYPWAEDEILNIHGLNNKISLSADFRTAYANQNLDQIAVQDDLDDNTYEFVRRYFAMTSWTGGILPGMYDPRHLMLRRTISPITGTTDVQGSMTTLQLGWHQRLQTKRGPEGKRRIVDWMTLDVNGTYFPNAQRDNFGTPWGQTTYNYQWFLGDRTSIVSSGWFDFWPISGSKPLDNYNVQGFNPQGLNIITTGISLSRPPRASVYIGYTVINTGVINTSALNTSLSYWLSPKWYGSFSTSYDFGNKILLGSMFSLTRIGADYLTSVGLNVDPQRQSYMFAVQISPRLSPNMRLGAGVGLNQLDSRYAPTQ</sequence>
<feature type="compositionally biased region" description="Polar residues" evidence="1">
    <location>
        <begin position="542"/>
        <end position="555"/>
    </location>
</feature>
<reference evidence="2 3" key="1">
    <citation type="submission" date="2019-08" db="EMBL/GenBank/DDBJ databases">
        <title>Deep-cultivation of Planctomycetes and their phenomic and genomic characterization uncovers novel biology.</title>
        <authorList>
            <person name="Wiegand S."/>
            <person name="Jogler M."/>
            <person name="Boedeker C."/>
            <person name="Pinto D."/>
            <person name="Vollmers J."/>
            <person name="Rivas-Marin E."/>
            <person name="Kohn T."/>
            <person name="Peeters S.H."/>
            <person name="Heuer A."/>
            <person name="Rast P."/>
            <person name="Oberbeckmann S."/>
            <person name="Bunk B."/>
            <person name="Jeske O."/>
            <person name="Meyerdierks A."/>
            <person name="Storesund J.E."/>
            <person name="Kallscheuer N."/>
            <person name="Luecker S."/>
            <person name="Lage O.M."/>
            <person name="Pohl T."/>
            <person name="Merkel B.J."/>
            <person name="Hornburger P."/>
            <person name="Mueller R.-W."/>
            <person name="Bruemmer F."/>
            <person name="Labrenz M."/>
            <person name="Spormann A.M."/>
            <person name="Op den Camp H."/>
            <person name="Overmann J."/>
            <person name="Amann R."/>
            <person name="Jetten M.S.M."/>
            <person name="Mascher T."/>
            <person name="Medema M.H."/>
            <person name="Devos D.P."/>
            <person name="Kaster A.-K."/>
            <person name="Ovreas L."/>
            <person name="Rohde M."/>
            <person name="Galperin M.Y."/>
            <person name="Jogler C."/>
        </authorList>
    </citation>
    <scope>NUCLEOTIDE SEQUENCE [LARGE SCALE GENOMIC DNA]</scope>
    <source>
        <strain evidence="2 3">OJF2</strain>
    </source>
</reference>
<evidence type="ECO:0000256" key="1">
    <source>
        <dbReference type="SAM" id="MobiDB-lite"/>
    </source>
</evidence>
<evidence type="ECO:0008006" key="4">
    <source>
        <dbReference type="Google" id="ProtNLM"/>
    </source>
</evidence>
<feature type="region of interest" description="Disordered" evidence="1">
    <location>
        <begin position="542"/>
        <end position="567"/>
    </location>
</feature>
<feature type="compositionally biased region" description="Low complexity" evidence="1">
    <location>
        <begin position="256"/>
        <end position="273"/>
    </location>
</feature>
<dbReference type="OrthoDB" id="251461at2"/>